<dbReference type="Gramene" id="Al_scaffold_0003_1071">
    <property type="protein sequence ID" value="Al_scaffold_0003_1071"/>
    <property type="gene ID" value="Al_scaffold_0003_1071"/>
</dbReference>
<dbReference type="CDD" id="cd00167">
    <property type="entry name" value="SANT"/>
    <property type="match status" value="1"/>
</dbReference>
<accession>D7L913</accession>
<dbReference type="InterPro" id="IPR009057">
    <property type="entry name" value="Homeodomain-like_sf"/>
</dbReference>
<dbReference type="SMART" id="SM00717">
    <property type="entry name" value="SANT"/>
    <property type="match status" value="2"/>
</dbReference>
<evidence type="ECO:0000313" key="6">
    <source>
        <dbReference type="Proteomes" id="UP000008694"/>
    </source>
</evidence>
<dbReference type="InterPro" id="IPR001005">
    <property type="entry name" value="SANT/Myb"/>
</dbReference>
<dbReference type="STRING" id="81972.D7L913"/>
<dbReference type="PROSITE" id="PS51293">
    <property type="entry name" value="SANT"/>
    <property type="match status" value="1"/>
</dbReference>
<dbReference type="EMBL" id="GL348715">
    <property type="protein sequence ID" value="EFH61060.1"/>
    <property type="molecule type" value="Genomic_DNA"/>
</dbReference>
<organism evidence="6">
    <name type="scientific">Arabidopsis lyrata subsp. lyrata</name>
    <name type="common">Lyre-leaved rock-cress</name>
    <dbReference type="NCBI Taxonomy" id="81972"/>
    <lineage>
        <taxon>Eukaryota</taxon>
        <taxon>Viridiplantae</taxon>
        <taxon>Streptophyta</taxon>
        <taxon>Embryophyta</taxon>
        <taxon>Tracheophyta</taxon>
        <taxon>Spermatophyta</taxon>
        <taxon>Magnoliopsida</taxon>
        <taxon>eudicotyledons</taxon>
        <taxon>Gunneridae</taxon>
        <taxon>Pentapetalae</taxon>
        <taxon>rosids</taxon>
        <taxon>malvids</taxon>
        <taxon>Brassicales</taxon>
        <taxon>Brassicaceae</taxon>
        <taxon>Camelineae</taxon>
        <taxon>Arabidopsis</taxon>
    </lineage>
</organism>
<dbReference type="InterPro" id="IPR017930">
    <property type="entry name" value="Myb_dom"/>
</dbReference>
<dbReference type="AlphaFoldDB" id="D7L913"/>
<proteinExistence type="predicted"/>
<dbReference type="PANTHER" id="PTHR44042:SF67">
    <property type="entry name" value="MYB-LIKE PROTEIN I"/>
    <property type="match status" value="1"/>
</dbReference>
<dbReference type="SUPFAM" id="SSF46689">
    <property type="entry name" value="Homeodomain-like"/>
    <property type="match status" value="2"/>
</dbReference>
<dbReference type="Pfam" id="PF00249">
    <property type="entry name" value="Myb_DNA-binding"/>
    <property type="match status" value="1"/>
</dbReference>
<gene>
    <name evidence="5" type="ORF">ARALYDRAFT_671874</name>
</gene>
<dbReference type="Gene3D" id="1.10.10.60">
    <property type="entry name" value="Homeodomain-like"/>
    <property type="match status" value="2"/>
</dbReference>
<protein>
    <submittedName>
        <fullName evidence="5">Predicted protein</fullName>
    </submittedName>
</protein>
<evidence type="ECO:0000313" key="5">
    <source>
        <dbReference type="EMBL" id="EFH61060.1"/>
    </source>
</evidence>
<dbReference type="eggNOG" id="KOG0724">
    <property type="taxonomic scope" value="Eukaryota"/>
</dbReference>
<dbReference type="GO" id="GO:0005634">
    <property type="term" value="C:nucleus"/>
    <property type="evidence" value="ECO:0007669"/>
    <property type="project" value="UniProtKB-SubCell"/>
</dbReference>
<name>D7L913_ARALL</name>
<dbReference type="OrthoDB" id="1042756at2759"/>
<evidence type="ECO:0000256" key="1">
    <source>
        <dbReference type="ARBA" id="ARBA00004123"/>
    </source>
</evidence>
<dbReference type="Proteomes" id="UP000008694">
    <property type="component" value="Unassembled WGS sequence"/>
</dbReference>
<keyword evidence="2" id="KW-0539">Nucleus</keyword>
<sequence>MAETSWTREENEKFKNALVLFSAFLPTRFQIIAENVQKSVADVKEHYKEMVNDLLERGSSRVAFPNKLTEAMAQRSYQAERTKWNKETHEWFLIGLKRFGKDWRKIAVLLNSKNPKQVEIYAHNYFNWQSSEENVMKRPRANDITVENTEVNVMKRQRANDMVDTNVGSTGQQESLVVHPQPQHEPIVMQICHHAKASNSKCINN</sequence>
<dbReference type="PANTHER" id="PTHR44042">
    <property type="entry name" value="DUPLICATED HOMEODOMAIN-LIKE SUPERFAMILY PROTEIN-RELATED"/>
    <property type="match status" value="1"/>
</dbReference>
<dbReference type="HOGENOM" id="CLU_060837_4_0_1"/>
<dbReference type="PROSITE" id="PS51294">
    <property type="entry name" value="HTH_MYB"/>
    <property type="match status" value="1"/>
</dbReference>
<reference evidence="6" key="1">
    <citation type="journal article" date="2011" name="Nat. Genet.">
        <title>The Arabidopsis lyrata genome sequence and the basis of rapid genome size change.</title>
        <authorList>
            <person name="Hu T.T."/>
            <person name="Pattyn P."/>
            <person name="Bakker E.G."/>
            <person name="Cao J."/>
            <person name="Cheng J.-F."/>
            <person name="Clark R.M."/>
            <person name="Fahlgren N."/>
            <person name="Fawcett J.A."/>
            <person name="Grimwood J."/>
            <person name="Gundlach H."/>
            <person name="Haberer G."/>
            <person name="Hollister J.D."/>
            <person name="Ossowski S."/>
            <person name="Ottilar R.P."/>
            <person name="Salamov A.A."/>
            <person name="Schneeberger K."/>
            <person name="Spannagl M."/>
            <person name="Wang X."/>
            <person name="Yang L."/>
            <person name="Nasrallah M.E."/>
            <person name="Bergelson J."/>
            <person name="Carrington J.C."/>
            <person name="Gaut B.S."/>
            <person name="Schmutz J."/>
            <person name="Mayer K.F.X."/>
            <person name="Van de Peer Y."/>
            <person name="Grigoriev I.V."/>
            <person name="Nordborg M."/>
            <person name="Weigel D."/>
            <person name="Guo Y.-L."/>
        </authorList>
    </citation>
    <scope>NUCLEOTIDE SEQUENCE [LARGE SCALE GENOMIC DNA]</scope>
    <source>
        <strain evidence="6">cv. MN47</strain>
    </source>
</reference>
<evidence type="ECO:0000256" key="2">
    <source>
        <dbReference type="ARBA" id="ARBA00023242"/>
    </source>
</evidence>
<evidence type="ECO:0000259" key="4">
    <source>
        <dbReference type="PROSITE" id="PS51294"/>
    </source>
</evidence>
<keyword evidence="6" id="KW-1185">Reference proteome</keyword>
<dbReference type="InterPro" id="IPR017884">
    <property type="entry name" value="SANT_dom"/>
</dbReference>
<feature type="domain" description="SANT" evidence="3">
    <location>
        <begin position="79"/>
        <end position="133"/>
    </location>
</feature>
<dbReference type="KEGG" id="aly:9320867"/>
<evidence type="ECO:0000259" key="3">
    <source>
        <dbReference type="PROSITE" id="PS51293"/>
    </source>
</evidence>
<comment type="subcellular location">
    <subcellularLocation>
        <location evidence="1">Nucleus</location>
    </subcellularLocation>
</comment>
<feature type="domain" description="HTH myb-type" evidence="4">
    <location>
        <begin position="81"/>
        <end position="130"/>
    </location>
</feature>